<evidence type="ECO:0000313" key="4">
    <source>
        <dbReference type="Proteomes" id="UP000635606"/>
    </source>
</evidence>
<protein>
    <recommendedName>
        <fullName evidence="5">Nitroreductase family deazaflavin-dependent oxidoreductase</fullName>
    </recommendedName>
</protein>
<evidence type="ECO:0000313" key="3">
    <source>
        <dbReference type="EMBL" id="GIJ69772.1"/>
    </source>
</evidence>
<comment type="catalytic activity">
    <reaction evidence="2">
        <text>oxidized coenzyme F420-(gamma-L-Glu)(n) + a quinol + H(+) = reduced coenzyme F420-(gamma-L-Glu)(n) + a quinone</text>
        <dbReference type="Rhea" id="RHEA:39663"/>
        <dbReference type="Rhea" id="RHEA-COMP:12939"/>
        <dbReference type="Rhea" id="RHEA-COMP:14378"/>
        <dbReference type="ChEBI" id="CHEBI:15378"/>
        <dbReference type="ChEBI" id="CHEBI:24646"/>
        <dbReference type="ChEBI" id="CHEBI:132124"/>
        <dbReference type="ChEBI" id="CHEBI:133980"/>
        <dbReference type="ChEBI" id="CHEBI:139511"/>
    </reaction>
</comment>
<dbReference type="GO" id="GO:0005886">
    <property type="term" value="C:plasma membrane"/>
    <property type="evidence" value="ECO:0007669"/>
    <property type="project" value="TreeGrafter"/>
</dbReference>
<reference evidence="3" key="1">
    <citation type="submission" date="2021-01" db="EMBL/GenBank/DDBJ databases">
        <title>Whole genome shotgun sequence of Virgisporangium ochraceum NBRC 16418.</title>
        <authorList>
            <person name="Komaki H."/>
            <person name="Tamura T."/>
        </authorList>
    </citation>
    <scope>NUCLEOTIDE SEQUENCE</scope>
    <source>
        <strain evidence="3">NBRC 16418</strain>
    </source>
</reference>
<evidence type="ECO:0000256" key="1">
    <source>
        <dbReference type="ARBA" id="ARBA00008710"/>
    </source>
</evidence>
<comment type="similarity">
    <text evidence="1">Belongs to the F420H(2)-dependent quinone reductase family.</text>
</comment>
<dbReference type="InterPro" id="IPR012349">
    <property type="entry name" value="Split_barrel_FMN-bd"/>
</dbReference>
<dbReference type="Gene3D" id="2.30.110.10">
    <property type="entry name" value="Electron Transport, Fmn-binding Protein, Chain A"/>
    <property type="match status" value="1"/>
</dbReference>
<keyword evidence="4" id="KW-1185">Reference proteome</keyword>
<dbReference type="Pfam" id="PF04075">
    <property type="entry name" value="F420H2_quin_red"/>
    <property type="match status" value="1"/>
</dbReference>
<dbReference type="Proteomes" id="UP000635606">
    <property type="component" value="Unassembled WGS sequence"/>
</dbReference>
<dbReference type="AlphaFoldDB" id="A0A8J3ZVL4"/>
<organism evidence="3 4">
    <name type="scientific">Virgisporangium ochraceum</name>
    <dbReference type="NCBI Taxonomy" id="65505"/>
    <lineage>
        <taxon>Bacteria</taxon>
        <taxon>Bacillati</taxon>
        <taxon>Actinomycetota</taxon>
        <taxon>Actinomycetes</taxon>
        <taxon>Micromonosporales</taxon>
        <taxon>Micromonosporaceae</taxon>
        <taxon>Virgisporangium</taxon>
    </lineage>
</organism>
<proteinExistence type="inferred from homology"/>
<evidence type="ECO:0008006" key="5">
    <source>
        <dbReference type="Google" id="ProtNLM"/>
    </source>
</evidence>
<evidence type="ECO:0000256" key="2">
    <source>
        <dbReference type="ARBA" id="ARBA00049106"/>
    </source>
</evidence>
<accession>A0A8J3ZVL4</accession>
<dbReference type="GO" id="GO:0070967">
    <property type="term" value="F:coenzyme F420 binding"/>
    <property type="evidence" value="ECO:0007669"/>
    <property type="project" value="TreeGrafter"/>
</dbReference>
<gene>
    <name evidence="3" type="ORF">Voc01_046890</name>
</gene>
<dbReference type="NCBIfam" id="TIGR00026">
    <property type="entry name" value="hi_GC_TIGR00026"/>
    <property type="match status" value="1"/>
</dbReference>
<dbReference type="RefSeq" id="WP_203929686.1">
    <property type="nucleotide sequence ID" value="NZ_BOPH01000068.1"/>
</dbReference>
<dbReference type="InterPro" id="IPR004378">
    <property type="entry name" value="F420H2_quin_Rdtase"/>
</dbReference>
<dbReference type="GO" id="GO:0016491">
    <property type="term" value="F:oxidoreductase activity"/>
    <property type="evidence" value="ECO:0007669"/>
    <property type="project" value="InterPro"/>
</dbReference>
<comment type="caution">
    <text evidence="3">The sequence shown here is derived from an EMBL/GenBank/DDBJ whole genome shotgun (WGS) entry which is preliminary data.</text>
</comment>
<dbReference type="PANTHER" id="PTHR39428">
    <property type="entry name" value="F420H(2)-DEPENDENT QUINONE REDUCTASE RV1261C"/>
    <property type="match status" value="1"/>
</dbReference>
<dbReference type="PANTHER" id="PTHR39428:SF1">
    <property type="entry name" value="F420H(2)-DEPENDENT QUINONE REDUCTASE RV1261C"/>
    <property type="match status" value="1"/>
</dbReference>
<name>A0A8J3ZVL4_9ACTN</name>
<sequence length="135" mass="15010">MAQIPDDLAAANRKLIGEFRAAGRSLPGRPLLLLTTTGARTGTARTTPMMYVRLDDRLLVIASAAGSPRHPDWYHNLVANPDVTVEVDGEEYRATARPADDRDALFARIEERYPFFTDHQAGVDRRIPVVELIRA</sequence>
<dbReference type="SUPFAM" id="SSF50475">
    <property type="entry name" value="FMN-binding split barrel"/>
    <property type="match status" value="1"/>
</dbReference>
<dbReference type="EMBL" id="BOPH01000068">
    <property type="protein sequence ID" value="GIJ69772.1"/>
    <property type="molecule type" value="Genomic_DNA"/>
</dbReference>